<dbReference type="NCBIfam" id="TIGR02734">
    <property type="entry name" value="crtI_fam"/>
    <property type="match status" value="1"/>
</dbReference>
<evidence type="ECO:0000256" key="4">
    <source>
        <dbReference type="ARBA" id="ARBA00023002"/>
    </source>
</evidence>
<dbReference type="OrthoDB" id="9774675at2"/>
<keyword evidence="8" id="KW-1185">Reference proteome</keyword>
<dbReference type="PANTHER" id="PTHR43734:SF1">
    <property type="entry name" value="PHYTOENE DESATURASE"/>
    <property type="match status" value="1"/>
</dbReference>
<dbReference type="RefSeq" id="WP_062038811.1">
    <property type="nucleotide sequence ID" value="NZ_DF968182.1"/>
</dbReference>
<dbReference type="STRING" id="1678841.TBC1_11794"/>
<comment type="pathway">
    <text evidence="1 5">Carotenoid biosynthesis.</text>
</comment>
<comment type="similarity">
    <text evidence="2 5">Belongs to the carotenoid/retinoid oxidoreductase family.</text>
</comment>
<gene>
    <name evidence="7" type="ORF">TBC1_11794</name>
</gene>
<dbReference type="AlphaFoldDB" id="A0A0S7C054"/>
<evidence type="ECO:0000256" key="2">
    <source>
        <dbReference type="ARBA" id="ARBA00006046"/>
    </source>
</evidence>
<dbReference type="GO" id="GO:0016491">
    <property type="term" value="F:oxidoreductase activity"/>
    <property type="evidence" value="ECO:0007669"/>
    <property type="project" value="UniProtKB-KW"/>
</dbReference>
<evidence type="ECO:0000256" key="3">
    <source>
        <dbReference type="ARBA" id="ARBA00022746"/>
    </source>
</evidence>
<feature type="domain" description="Amine oxidase" evidence="6">
    <location>
        <begin position="13"/>
        <end position="487"/>
    </location>
</feature>
<dbReference type="Gene3D" id="3.50.50.60">
    <property type="entry name" value="FAD/NAD(P)-binding domain"/>
    <property type="match status" value="2"/>
</dbReference>
<evidence type="ECO:0000313" key="7">
    <source>
        <dbReference type="EMBL" id="GAP42662.1"/>
    </source>
</evidence>
<evidence type="ECO:0000313" key="8">
    <source>
        <dbReference type="Proteomes" id="UP000053091"/>
    </source>
</evidence>
<evidence type="ECO:0000259" key="6">
    <source>
        <dbReference type="Pfam" id="PF01593"/>
    </source>
</evidence>
<protein>
    <submittedName>
        <fullName evidence="7">Phytoene desaturase</fullName>
    </submittedName>
</protein>
<accession>A0A0S7C054</accession>
<dbReference type="GO" id="GO:0016117">
    <property type="term" value="P:carotenoid biosynthetic process"/>
    <property type="evidence" value="ECO:0007669"/>
    <property type="project" value="UniProtKB-KW"/>
</dbReference>
<sequence length="490" mass="55450">MKKENVIVIGAGFSGLAAATTLASNGLNVTVLEKNPIAGGRARKFSANGFTFDMGPSWYWMPDIFEEYFASFGRKVSDYYQLDRLDPSYKIYFGPGDEVVLPASLEGIYALYESIEPGSTPALKEFLKESEYKYRIGIGEFVRKPSHSITEYLHWKIFSAGLKLNMLSSFGDYTRRYFRSEKINRMLEFPVLFLGGTAKSTPALYSLMNYSDMVQGTWYPRGGMYRVVEGMEALAREKGVSFVFDAEVRSVNTANGKVASVNTDTQQYTADYVIAAADYHHVEQQLLPENARRYSQKYWDSRVLSPSSLIFYLGFNTRIQRLDHHTLLFDEDFAGHADSIYKKPEWPENPSVYISCTSKTDDTVAPEGHENVMVLIPVAPGLKDTPEIREKYLDHVLMRMERYTGQPLREHLVYRRSYAHADFESDYHAYKGNAYGLANTLMQTAFLKPKIRNNKLSNLYYAGQLTVPGPGVPPAIISGQIAANEIIKQL</sequence>
<organism evidence="7">
    <name type="scientific">Lentimicrobium saccharophilum</name>
    <dbReference type="NCBI Taxonomy" id="1678841"/>
    <lineage>
        <taxon>Bacteria</taxon>
        <taxon>Pseudomonadati</taxon>
        <taxon>Bacteroidota</taxon>
        <taxon>Bacteroidia</taxon>
        <taxon>Bacteroidales</taxon>
        <taxon>Lentimicrobiaceae</taxon>
        <taxon>Lentimicrobium</taxon>
    </lineage>
</organism>
<evidence type="ECO:0000256" key="1">
    <source>
        <dbReference type="ARBA" id="ARBA00004829"/>
    </source>
</evidence>
<dbReference type="SUPFAM" id="SSF51905">
    <property type="entry name" value="FAD/NAD(P)-binding domain"/>
    <property type="match status" value="1"/>
</dbReference>
<keyword evidence="3 5" id="KW-0125">Carotenoid biosynthesis</keyword>
<dbReference type="Pfam" id="PF01593">
    <property type="entry name" value="Amino_oxidase"/>
    <property type="match status" value="1"/>
</dbReference>
<dbReference type="InterPro" id="IPR014105">
    <property type="entry name" value="Carotenoid/retinoid_OxRdtase"/>
</dbReference>
<dbReference type="InterPro" id="IPR036188">
    <property type="entry name" value="FAD/NAD-bd_sf"/>
</dbReference>
<dbReference type="EMBL" id="DF968182">
    <property type="protein sequence ID" value="GAP42662.1"/>
    <property type="molecule type" value="Genomic_DNA"/>
</dbReference>
<proteinExistence type="inferred from homology"/>
<reference evidence="7" key="1">
    <citation type="journal article" date="2015" name="Genome Announc.">
        <title>Draft Genome Sequence of Bacteroidales Strain TBC1, a Novel Isolate from a Methanogenic Wastewater Treatment System.</title>
        <authorList>
            <person name="Tourlousse D.M."/>
            <person name="Matsuura N."/>
            <person name="Sun L."/>
            <person name="Toyonaga M."/>
            <person name="Kuroda K."/>
            <person name="Ohashi A."/>
            <person name="Cruz R."/>
            <person name="Yamaguchi T."/>
            <person name="Sekiguchi Y."/>
        </authorList>
    </citation>
    <scope>NUCLEOTIDE SEQUENCE [LARGE SCALE GENOMIC DNA]</scope>
    <source>
        <strain evidence="7">TBC1</strain>
    </source>
</reference>
<evidence type="ECO:0000256" key="5">
    <source>
        <dbReference type="RuleBase" id="RU362075"/>
    </source>
</evidence>
<dbReference type="PATRIC" id="fig|1678841.3.peg.899"/>
<dbReference type="Proteomes" id="UP000053091">
    <property type="component" value="Unassembled WGS sequence"/>
</dbReference>
<keyword evidence="4 5" id="KW-0560">Oxidoreductase</keyword>
<dbReference type="InterPro" id="IPR002937">
    <property type="entry name" value="Amino_oxidase"/>
</dbReference>
<dbReference type="PANTHER" id="PTHR43734">
    <property type="entry name" value="PHYTOENE DESATURASE"/>
    <property type="match status" value="1"/>
</dbReference>
<name>A0A0S7C054_9BACT</name>
<dbReference type="PRINTS" id="PR00419">
    <property type="entry name" value="ADXRDTASE"/>
</dbReference>